<evidence type="ECO:0000313" key="2">
    <source>
        <dbReference type="Proteomes" id="UP000201216"/>
    </source>
</evidence>
<evidence type="ECO:0000313" key="1">
    <source>
        <dbReference type="EMBL" id="AGH57726.1"/>
    </source>
</evidence>
<protein>
    <submittedName>
        <fullName evidence="1">Uncharacterized protein</fullName>
    </submittedName>
</protein>
<accession>M4SSG0</accession>
<dbReference type="Proteomes" id="UP000201216">
    <property type="component" value="Segment"/>
</dbReference>
<gene>
    <name evidence="1" type="ORF">CYZG_00031</name>
</gene>
<organism evidence="1 2">
    <name type="scientific">Cyanophage KBS-P-1A</name>
    <dbReference type="NCBI Taxonomy" id="889951"/>
    <lineage>
        <taxon>Viruses</taxon>
        <taxon>Duplodnaviria</taxon>
        <taxon>Heunggongvirae</taxon>
        <taxon>Uroviricota</taxon>
        <taxon>Caudoviricetes</taxon>
        <taxon>Autographivirales</taxon>
        <taxon>Sednavirus</taxon>
        <taxon>Sednavirus SRIP2</taxon>
    </lineage>
</organism>
<sequence length="53" mass="6058">MQKQLSPKLYDVTLRSGTISLLAPDSESAAWMALELSHERNDKLIDVRQADEW</sequence>
<reference evidence="1 2" key="1">
    <citation type="submission" date="2010-11" db="EMBL/GenBank/DDBJ databases">
        <title>The Genome Sequence of Cyanophage KBS-P-1A.</title>
        <authorList>
            <consortium name="The Broad Institute Genome Sequencing Platform"/>
            <person name="Henn M.R."/>
            <person name="Lennon J."/>
            <person name="Levin J."/>
            <person name="Malboeuf C."/>
            <person name="Casali M."/>
            <person name="Russ C."/>
            <person name="Lennon N."/>
            <person name="Chapman S.B."/>
            <person name="Erlich R."/>
            <person name="Young S.K."/>
            <person name="Yandava C."/>
            <person name="Zeng Q."/>
            <person name="Alvarado L."/>
            <person name="Anderson S."/>
            <person name="Berlin A."/>
            <person name="Chen Z."/>
            <person name="Freedman E."/>
            <person name="Gellesch M."/>
            <person name="Goldberg J."/>
            <person name="Green L."/>
            <person name="Griggs A."/>
            <person name="Gujja S."/>
            <person name="Heilman E.R."/>
            <person name="Heiman D."/>
            <person name="Hollinger A."/>
            <person name="Howarth C."/>
            <person name="Larson L."/>
            <person name="Mehta T."/>
            <person name="Pearson M."/>
            <person name="Roberts A."/>
            <person name="Ryan E."/>
            <person name="Saif S."/>
            <person name="Shea T."/>
            <person name="Shenoy N."/>
            <person name="Sisk P."/>
            <person name="Stolte C."/>
            <person name="Sykes S."/>
            <person name="White J."/>
            <person name="Haas B."/>
            <person name="Nusbaum C."/>
            <person name="Birren B."/>
        </authorList>
    </citation>
    <scope>NUCLEOTIDE SEQUENCE [LARGE SCALE GENOMIC DNA]</scope>
    <source>
        <strain evidence="1 2">KBS-P-1A</strain>
    </source>
</reference>
<dbReference type="RefSeq" id="YP_007676353.1">
    <property type="nucleotide sequence ID" value="NC_020865.1"/>
</dbReference>
<dbReference type="KEGG" id="vg:15012983"/>
<dbReference type="EMBL" id="HQ634188">
    <property type="protein sequence ID" value="AGH57726.1"/>
    <property type="molecule type" value="Genomic_DNA"/>
</dbReference>
<dbReference type="OrthoDB" id="40815at10239"/>
<dbReference type="GeneID" id="15012983"/>
<proteinExistence type="predicted"/>
<name>M4SSG0_9CAUD</name>